<dbReference type="Gene3D" id="2.170.120.40">
    <property type="entry name" value="YbbR-like domain"/>
    <property type="match status" value="2"/>
</dbReference>
<dbReference type="InterPro" id="IPR053154">
    <property type="entry name" value="c-di-AMP_regulator"/>
</dbReference>
<proteinExistence type="predicted"/>
<dbReference type="EMBL" id="BMEY01000010">
    <property type="protein sequence ID" value="GGA78718.1"/>
    <property type="molecule type" value="Genomic_DNA"/>
</dbReference>
<keyword evidence="1" id="KW-0472">Membrane</keyword>
<evidence type="ECO:0000313" key="3">
    <source>
        <dbReference type="Proteomes" id="UP000613512"/>
    </source>
</evidence>
<feature type="transmembrane region" description="Helical" evidence="1">
    <location>
        <begin position="9"/>
        <end position="28"/>
    </location>
</feature>
<dbReference type="Gene3D" id="2.170.120.30">
    <property type="match status" value="2"/>
</dbReference>
<keyword evidence="1" id="KW-1133">Transmembrane helix</keyword>
<protein>
    <submittedName>
        <fullName evidence="2">CdaA regulatory protein CdaR</fullName>
    </submittedName>
</protein>
<reference evidence="2" key="1">
    <citation type="journal article" date="2014" name="Int. J. Syst. Evol. Microbiol.">
        <title>Complete genome sequence of Corynebacterium casei LMG S-19264T (=DSM 44701T), isolated from a smear-ripened cheese.</title>
        <authorList>
            <consortium name="US DOE Joint Genome Institute (JGI-PGF)"/>
            <person name="Walter F."/>
            <person name="Albersmeier A."/>
            <person name="Kalinowski J."/>
            <person name="Ruckert C."/>
        </authorList>
    </citation>
    <scope>NUCLEOTIDE SEQUENCE</scope>
    <source>
        <strain evidence="2">CGMCC 1.12408</strain>
    </source>
</reference>
<dbReference type="InterPro" id="IPR012505">
    <property type="entry name" value="YbbR"/>
</dbReference>
<gene>
    <name evidence="2" type="primary">cdaR</name>
    <name evidence="2" type="ORF">GCM10008025_22790</name>
</gene>
<evidence type="ECO:0000313" key="2">
    <source>
        <dbReference type="EMBL" id="GGA78718.1"/>
    </source>
</evidence>
<sequence>MDNWFRSKWFIRGISLGFAILLYVFVAIEEADTAEESPISFTTLFGGSTQTETLRDIPLNIRIDSEDYVVSGVPETVSVTLVGPSSAVTPVVKQRNLEVFIDLRDLEEGEHEVEIDYENISSQLQVYIEPKTIDVMIEKRASDVFNVTVDFINTDKLPEGYQVGEYKLNTDTVTITSSKEIIDRIGIVKVFVDVAGLKESINKRELPVNVYDSQGNELAVRVEPETVIISADIENPSKKVPVSVATTGELKDGLAITSMEIDTKEVEIFAISEILDTIDEITTEPIDLSEITQSETIKVKLALPDKVDTPESVVEVEITLEQTKVIDAVSVNVDNLATGYEVNFIEPNTEYISISVTGNEQDVRELSADDFRAYLDASGLEAGRRTVPIEVSGPENIDVNPEVKEVIIEIVEE</sequence>
<dbReference type="PANTHER" id="PTHR37804:SF1">
    <property type="entry name" value="CDAA REGULATORY PROTEIN CDAR"/>
    <property type="match status" value="1"/>
</dbReference>
<dbReference type="Proteomes" id="UP000613512">
    <property type="component" value="Unassembled WGS sequence"/>
</dbReference>
<organism evidence="2 3">
    <name type="scientific">Ornithinibacillus halotolerans</name>
    <dbReference type="NCBI Taxonomy" id="1274357"/>
    <lineage>
        <taxon>Bacteria</taxon>
        <taxon>Bacillati</taxon>
        <taxon>Bacillota</taxon>
        <taxon>Bacilli</taxon>
        <taxon>Bacillales</taxon>
        <taxon>Bacillaceae</taxon>
        <taxon>Ornithinibacillus</taxon>
    </lineage>
</organism>
<dbReference type="RefSeq" id="WP_188384787.1">
    <property type="nucleotide sequence ID" value="NZ_BMEY01000010.1"/>
</dbReference>
<dbReference type="PANTHER" id="PTHR37804">
    <property type="entry name" value="CDAA REGULATORY PROTEIN CDAR"/>
    <property type="match status" value="1"/>
</dbReference>
<dbReference type="AlphaFoldDB" id="A0A916S2B5"/>
<keyword evidence="3" id="KW-1185">Reference proteome</keyword>
<evidence type="ECO:0000256" key="1">
    <source>
        <dbReference type="SAM" id="Phobius"/>
    </source>
</evidence>
<comment type="caution">
    <text evidence="2">The sequence shown here is derived from an EMBL/GenBank/DDBJ whole genome shotgun (WGS) entry which is preliminary data.</text>
</comment>
<keyword evidence="1" id="KW-0812">Transmembrane</keyword>
<dbReference type="Pfam" id="PF07949">
    <property type="entry name" value="YbbR"/>
    <property type="match status" value="3"/>
</dbReference>
<reference evidence="2" key="2">
    <citation type="submission" date="2020-09" db="EMBL/GenBank/DDBJ databases">
        <authorList>
            <person name="Sun Q."/>
            <person name="Zhou Y."/>
        </authorList>
    </citation>
    <scope>NUCLEOTIDE SEQUENCE</scope>
    <source>
        <strain evidence="2">CGMCC 1.12408</strain>
    </source>
</reference>
<accession>A0A916S2B5</accession>
<name>A0A916S2B5_9BACI</name>